<dbReference type="InterPro" id="IPR053139">
    <property type="entry name" value="Surface_bspA-like"/>
</dbReference>
<dbReference type="Gene3D" id="3.80.10.10">
    <property type="entry name" value="Ribonuclease Inhibitor"/>
    <property type="match status" value="1"/>
</dbReference>
<organism evidence="2 3">
    <name type="scientific">Algibacter lectus</name>
    <dbReference type="NCBI Taxonomy" id="221126"/>
    <lineage>
        <taxon>Bacteria</taxon>
        <taxon>Pseudomonadati</taxon>
        <taxon>Bacteroidota</taxon>
        <taxon>Flavobacteriia</taxon>
        <taxon>Flavobacteriales</taxon>
        <taxon>Flavobacteriaceae</taxon>
        <taxon>Algibacter</taxon>
    </lineage>
</organism>
<dbReference type="InterPro" id="IPR032675">
    <property type="entry name" value="LRR_dom_sf"/>
</dbReference>
<sequence length="466" mass="52017">MKKIKYVALLAIVFTILFVTKANAQTWNIGFPDTTKVKAILTGNKLVIEGKGAMKNYPRHKIWKDSVTSVYIKKGVTNIGHHAFYDCRELKTITIPDGVTSIGESAFKNCENLAAVIIPNSVTVIKRNAFERCTSLKAVSIPDNILEIEEYAFYECFSLENVLLGNGLNQIGDCAFRACHNLSSITIPKSTSTIGEIAFRECYNMQNFEVEKGNIKYSSVDGVLFNKKQDTLVAYPNGKEGKYKIPESAVVIGNSAFASSKINAVRIPKTIKTIEGDAFRYCHNLSKLKVPNSVEEIGILPFANCDSLERIKLGSGITEIGMYILSQNENLLKIKIAHKNLKFSSKKGILYNKSRDTLVMYPRGKKGSFMIPENVICIKKGAFEDCQGLTEIVIPENVTTIEAIAFQYDRNLKTVTNRSTTPQKISSEVFSYVNLKNISLFVPSDVVDKYRNTDVWKEFGQIKAIE</sequence>
<dbReference type="Gene3D" id="3.40.50.12480">
    <property type="match status" value="1"/>
</dbReference>
<dbReference type="AlphaFoldDB" id="A0A090VL37"/>
<gene>
    <name evidence="2" type="ORF">JCM19300_126</name>
</gene>
<dbReference type="OrthoDB" id="1824882at2"/>
<dbReference type="InterPro" id="IPR026906">
    <property type="entry name" value="LRR_5"/>
</dbReference>
<comment type="caution">
    <text evidence="2">The sequence shown here is derived from an EMBL/GenBank/DDBJ whole genome shotgun (WGS) entry which is preliminary data.</text>
</comment>
<feature type="chain" id="PRO_5001867141" evidence="1">
    <location>
        <begin position="25"/>
        <end position="466"/>
    </location>
</feature>
<dbReference type="Proteomes" id="UP000029644">
    <property type="component" value="Unassembled WGS sequence"/>
</dbReference>
<evidence type="ECO:0000256" key="1">
    <source>
        <dbReference type="SAM" id="SignalP"/>
    </source>
</evidence>
<dbReference type="PANTHER" id="PTHR45661:SF3">
    <property type="entry name" value="IG-LIKE DOMAIN-CONTAINING PROTEIN"/>
    <property type="match status" value="1"/>
</dbReference>
<dbReference type="Pfam" id="PF13306">
    <property type="entry name" value="LRR_5"/>
    <property type="match status" value="3"/>
</dbReference>
<protein>
    <submittedName>
        <fullName evidence="2">Chitin binding protein</fullName>
    </submittedName>
</protein>
<proteinExistence type="predicted"/>
<dbReference type="PANTHER" id="PTHR45661">
    <property type="entry name" value="SURFACE ANTIGEN"/>
    <property type="match status" value="1"/>
</dbReference>
<accession>A0A090VL37</accession>
<feature type="signal peptide" evidence="1">
    <location>
        <begin position="1"/>
        <end position="24"/>
    </location>
</feature>
<reference evidence="2 3" key="1">
    <citation type="journal article" date="2014" name="Genome Announc.">
        <title>Draft Genome Sequences of Marine Flavobacterium Algibacter lectus Strains SS8 and NR4.</title>
        <authorList>
            <person name="Takatani N."/>
            <person name="Nakanishi M."/>
            <person name="Meirelles P."/>
            <person name="Mino S."/>
            <person name="Suda W."/>
            <person name="Oshima K."/>
            <person name="Hattori M."/>
            <person name="Ohkuma M."/>
            <person name="Hosokawa M."/>
            <person name="Miyashita K."/>
            <person name="Thompson F.L."/>
            <person name="Niwa A."/>
            <person name="Sawabe T."/>
            <person name="Sawabe T."/>
        </authorList>
    </citation>
    <scope>NUCLEOTIDE SEQUENCE [LARGE SCALE GENOMIC DNA]</scope>
    <source>
        <strain evidence="2 3">JCM 19300</strain>
    </source>
</reference>
<keyword evidence="1" id="KW-0732">Signal</keyword>
<dbReference type="RefSeq" id="WP_042506572.1">
    <property type="nucleotide sequence ID" value="NZ_BBNQ01000022.1"/>
</dbReference>
<name>A0A090VL37_9FLAO</name>
<evidence type="ECO:0000313" key="2">
    <source>
        <dbReference type="EMBL" id="GAL64768.1"/>
    </source>
</evidence>
<dbReference type="EMBL" id="BBNQ01000022">
    <property type="protein sequence ID" value="GAL64768.1"/>
    <property type="molecule type" value="Genomic_DNA"/>
</dbReference>
<evidence type="ECO:0000313" key="3">
    <source>
        <dbReference type="Proteomes" id="UP000029644"/>
    </source>
</evidence>
<dbReference type="SUPFAM" id="SSF52058">
    <property type="entry name" value="L domain-like"/>
    <property type="match status" value="2"/>
</dbReference>